<feature type="domain" description="Tyrosine-protein phosphatase" evidence="1">
    <location>
        <begin position="138"/>
        <end position="279"/>
    </location>
</feature>
<dbReference type="GO" id="GO:0001691">
    <property type="term" value="F:pseudophosphatase activity"/>
    <property type="evidence" value="ECO:0007669"/>
    <property type="project" value="TreeGrafter"/>
</dbReference>
<organism evidence="2 3">
    <name type="scientific">Anhinga rufa</name>
    <name type="common">African darter</name>
    <dbReference type="NCBI Taxonomy" id="317792"/>
    <lineage>
        <taxon>Eukaryota</taxon>
        <taxon>Metazoa</taxon>
        <taxon>Chordata</taxon>
        <taxon>Craniata</taxon>
        <taxon>Vertebrata</taxon>
        <taxon>Euteleostomi</taxon>
        <taxon>Archelosauria</taxon>
        <taxon>Archosauria</taxon>
        <taxon>Dinosauria</taxon>
        <taxon>Saurischia</taxon>
        <taxon>Theropoda</taxon>
        <taxon>Coelurosauria</taxon>
        <taxon>Aves</taxon>
        <taxon>Neognathae</taxon>
        <taxon>Neoaves</taxon>
        <taxon>Aequornithes</taxon>
        <taxon>Suliformes</taxon>
        <taxon>Anhingidae</taxon>
        <taxon>Anhinga</taxon>
    </lineage>
</organism>
<dbReference type="InterPro" id="IPR020422">
    <property type="entry name" value="TYR_PHOSPHATASE_DUAL_dom"/>
</dbReference>
<protein>
    <submittedName>
        <fullName evidence="2">STYL1 protein</fullName>
    </submittedName>
</protein>
<dbReference type="OrthoDB" id="10252009at2759"/>
<gene>
    <name evidence="2" type="primary">Styxl1</name>
    <name evidence="2" type="ORF">ANHRUF_R02433</name>
</gene>
<dbReference type="SUPFAM" id="SSF52821">
    <property type="entry name" value="Rhodanese/Cell cycle control phosphatase"/>
    <property type="match status" value="1"/>
</dbReference>
<dbReference type="SMART" id="SM00195">
    <property type="entry name" value="DSPc"/>
    <property type="match status" value="1"/>
</dbReference>
<dbReference type="InterPro" id="IPR029021">
    <property type="entry name" value="Prot-tyrosine_phosphatase-like"/>
</dbReference>
<evidence type="ECO:0000313" key="3">
    <source>
        <dbReference type="Proteomes" id="UP000528690"/>
    </source>
</evidence>
<dbReference type="Gene3D" id="3.40.250.10">
    <property type="entry name" value="Rhodanese-like domain"/>
    <property type="match status" value="1"/>
</dbReference>
<dbReference type="InterPro" id="IPR036873">
    <property type="entry name" value="Rhodanese-like_dom_sf"/>
</dbReference>
<dbReference type="Gene3D" id="3.90.190.10">
    <property type="entry name" value="Protein tyrosine phosphatase superfamily"/>
    <property type="match status" value="1"/>
</dbReference>
<dbReference type="AlphaFoldDB" id="A0A7L3GL84"/>
<dbReference type="CDD" id="cd14517">
    <property type="entry name" value="DSP_STYXL1"/>
    <property type="match status" value="1"/>
</dbReference>
<feature type="non-terminal residue" evidence="2">
    <location>
        <position position="1"/>
    </location>
</feature>
<dbReference type="PROSITE" id="PS50054">
    <property type="entry name" value="TYR_PHOSPHATASE_DUAL"/>
    <property type="match status" value="1"/>
</dbReference>
<sequence>SWLFFSDARTQCEYNESHIITAHRIEQNPTGEYLVPDAEELGCVRYCVVYDCETSSLDCCDYEEEEKEKGTCDPCHFLTSLDAAEGTAIQHARCLQQFTRHPVLILRGGYKHFSACYHFLRTQKILWMPQELDNFQPYPVEILPAKLYMGNFKQACDQQIQKELKIKAQVNISEQPATLFAEGGKTLHISVPDLFEADLFSTFATICHFIDAQLDLGAVLVFSKLGISRSSTATMAYLMHSCQFSLKRAWDYVLKCKTNARPHRGFVKQLSDWETQIYGTTITDISEPNY</sequence>
<feature type="non-terminal residue" evidence="2">
    <location>
        <position position="290"/>
    </location>
</feature>
<comment type="caution">
    <text evidence="2">The sequence shown here is derived from an EMBL/GenBank/DDBJ whole genome shotgun (WGS) entry which is preliminary data.</text>
</comment>
<dbReference type="PANTHER" id="PTHR46659">
    <property type="entry name" value="SERINE/THREONINE/TYROSINE-INTERACTING-LIKE PROTEIN 1"/>
    <property type="match status" value="1"/>
</dbReference>
<dbReference type="GO" id="GO:0004864">
    <property type="term" value="F:protein phosphatase inhibitor activity"/>
    <property type="evidence" value="ECO:0007669"/>
    <property type="project" value="TreeGrafter"/>
</dbReference>
<dbReference type="Pfam" id="PF00782">
    <property type="entry name" value="DSPc"/>
    <property type="match status" value="1"/>
</dbReference>
<accession>A0A7L3GL84</accession>
<reference evidence="2 3" key="1">
    <citation type="submission" date="2019-09" db="EMBL/GenBank/DDBJ databases">
        <title>Bird 10,000 Genomes (B10K) Project - Family phase.</title>
        <authorList>
            <person name="Zhang G."/>
        </authorList>
    </citation>
    <scope>NUCLEOTIDE SEQUENCE [LARGE SCALE GENOMIC DNA]</scope>
    <source>
        <strain evidence="2">B10K-DU-029-28</strain>
    </source>
</reference>
<keyword evidence="3" id="KW-1185">Reference proteome</keyword>
<name>A0A7L3GL84_9AVES</name>
<dbReference type="EMBL" id="VZTV01084336">
    <property type="protein sequence ID" value="NXT93238.1"/>
    <property type="molecule type" value="Genomic_DNA"/>
</dbReference>
<dbReference type="Proteomes" id="UP000528690">
    <property type="component" value="Unassembled WGS sequence"/>
</dbReference>
<dbReference type="InterPro" id="IPR000340">
    <property type="entry name" value="Dual-sp_phosphatase_cat-dom"/>
</dbReference>
<dbReference type="InterPro" id="IPR053272">
    <property type="entry name" value="STY_interacting-like"/>
</dbReference>
<evidence type="ECO:0000259" key="1">
    <source>
        <dbReference type="PROSITE" id="PS50054"/>
    </source>
</evidence>
<dbReference type="GO" id="GO:0062030">
    <property type="term" value="P:negative regulation of stress granule assembly"/>
    <property type="evidence" value="ECO:0007669"/>
    <property type="project" value="TreeGrafter"/>
</dbReference>
<dbReference type="GO" id="GO:0005739">
    <property type="term" value="C:mitochondrion"/>
    <property type="evidence" value="ECO:0007669"/>
    <property type="project" value="TreeGrafter"/>
</dbReference>
<proteinExistence type="predicted"/>
<dbReference type="GO" id="GO:2001244">
    <property type="term" value="P:positive regulation of intrinsic apoptotic signaling pathway"/>
    <property type="evidence" value="ECO:0007669"/>
    <property type="project" value="TreeGrafter"/>
</dbReference>
<dbReference type="FunFam" id="3.90.190.10:FF:000082">
    <property type="entry name" value="Serine/threonine/tyrosine-interacting-like protein 1"/>
    <property type="match status" value="1"/>
</dbReference>
<dbReference type="GO" id="GO:0019903">
    <property type="term" value="F:protein phosphatase binding"/>
    <property type="evidence" value="ECO:0007669"/>
    <property type="project" value="TreeGrafter"/>
</dbReference>
<dbReference type="PANTHER" id="PTHR46659:SF1">
    <property type="entry name" value="SERINE_THREONINE_TYROSINE-INTERACTING-LIKE PROTEIN 1"/>
    <property type="match status" value="1"/>
</dbReference>
<evidence type="ECO:0000313" key="2">
    <source>
        <dbReference type="EMBL" id="NXT93238.1"/>
    </source>
</evidence>
<dbReference type="SUPFAM" id="SSF52799">
    <property type="entry name" value="(Phosphotyrosine protein) phosphatases II"/>
    <property type="match status" value="1"/>
</dbReference>